<feature type="transmembrane region" description="Helical" evidence="9">
    <location>
        <begin position="28"/>
        <end position="47"/>
    </location>
</feature>
<protein>
    <submittedName>
        <fullName evidence="11">Protein aluminum SENSITIVE 3-related protein</fullName>
    </submittedName>
</protein>
<dbReference type="PROSITE" id="PS00211">
    <property type="entry name" value="ABC_TRANSPORTER_1"/>
    <property type="match status" value="1"/>
</dbReference>
<evidence type="ECO:0000256" key="7">
    <source>
        <dbReference type="ARBA" id="ARBA00023136"/>
    </source>
</evidence>
<dbReference type="Pfam" id="PF03649">
    <property type="entry name" value="UPF0014"/>
    <property type="match status" value="2"/>
</dbReference>
<feature type="transmembrane region" description="Helical" evidence="9">
    <location>
        <begin position="83"/>
        <end position="103"/>
    </location>
</feature>
<evidence type="ECO:0000313" key="11">
    <source>
        <dbReference type="EMBL" id="KAK1739070.1"/>
    </source>
</evidence>
<feature type="transmembrane region" description="Helical" evidence="9">
    <location>
        <begin position="115"/>
        <end position="137"/>
    </location>
</feature>
<dbReference type="GO" id="GO:0005886">
    <property type="term" value="C:plasma membrane"/>
    <property type="evidence" value="ECO:0007669"/>
    <property type="project" value="TreeGrafter"/>
</dbReference>
<comment type="caution">
    <text evidence="11">The sequence shown here is derived from an EMBL/GenBank/DDBJ whole genome shotgun (WGS) entry which is preliminary data.</text>
</comment>
<keyword evidence="3 9" id="KW-0812">Transmembrane</keyword>
<dbReference type="InterPro" id="IPR017871">
    <property type="entry name" value="ABC_transporter-like_CS"/>
</dbReference>
<feature type="domain" description="ABC transporter" evidence="10">
    <location>
        <begin position="409"/>
        <end position="637"/>
    </location>
</feature>
<dbReference type="PANTHER" id="PTHR30028">
    <property type="entry name" value="UPF0014 INNER MEMBRANE PROTEIN YBBM-RELATED"/>
    <property type="match status" value="1"/>
</dbReference>
<dbReference type="GO" id="GO:0005524">
    <property type="term" value="F:ATP binding"/>
    <property type="evidence" value="ECO:0007669"/>
    <property type="project" value="UniProtKB-KW"/>
</dbReference>
<dbReference type="SMART" id="SM00382">
    <property type="entry name" value="AAA"/>
    <property type="match status" value="1"/>
</dbReference>
<dbReference type="Pfam" id="PF00005">
    <property type="entry name" value="ABC_tran"/>
    <property type="match status" value="1"/>
</dbReference>
<dbReference type="Gene3D" id="3.40.50.300">
    <property type="entry name" value="P-loop containing nucleotide triphosphate hydrolases"/>
    <property type="match status" value="1"/>
</dbReference>
<comment type="similarity">
    <text evidence="2">Belongs to the UPF0014 family.</text>
</comment>
<name>A0AAD8Y5L4_9STRA</name>
<evidence type="ECO:0000256" key="2">
    <source>
        <dbReference type="ARBA" id="ARBA00005268"/>
    </source>
</evidence>
<accession>A0AAD8Y5L4</accession>
<gene>
    <name evidence="11" type="ORF">QTG54_010386</name>
</gene>
<feature type="transmembrane region" description="Helical" evidence="9">
    <location>
        <begin position="227"/>
        <end position="249"/>
    </location>
</feature>
<keyword evidence="4" id="KW-0547">Nucleotide-binding</keyword>
<evidence type="ECO:0000259" key="10">
    <source>
        <dbReference type="PROSITE" id="PS50893"/>
    </source>
</evidence>
<evidence type="ECO:0000256" key="5">
    <source>
        <dbReference type="ARBA" id="ARBA00022840"/>
    </source>
</evidence>
<feature type="region of interest" description="Disordered" evidence="8">
    <location>
        <begin position="388"/>
        <end position="411"/>
    </location>
</feature>
<feature type="transmembrane region" description="Helical" evidence="9">
    <location>
        <begin position="59"/>
        <end position="77"/>
    </location>
</feature>
<evidence type="ECO:0000256" key="8">
    <source>
        <dbReference type="SAM" id="MobiDB-lite"/>
    </source>
</evidence>
<dbReference type="PANTHER" id="PTHR30028:SF0">
    <property type="entry name" value="PROTEIN ALUMINUM SENSITIVE 3"/>
    <property type="match status" value="1"/>
</dbReference>
<organism evidence="11 12">
    <name type="scientific">Skeletonema marinoi</name>
    <dbReference type="NCBI Taxonomy" id="267567"/>
    <lineage>
        <taxon>Eukaryota</taxon>
        <taxon>Sar</taxon>
        <taxon>Stramenopiles</taxon>
        <taxon>Ochrophyta</taxon>
        <taxon>Bacillariophyta</taxon>
        <taxon>Coscinodiscophyceae</taxon>
        <taxon>Thalassiosirophycidae</taxon>
        <taxon>Thalassiosirales</taxon>
        <taxon>Skeletonemataceae</taxon>
        <taxon>Skeletonema</taxon>
        <taxon>Skeletonema marinoi-dohrnii complex</taxon>
    </lineage>
</organism>
<dbReference type="PROSITE" id="PS50893">
    <property type="entry name" value="ABC_TRANSPORTER_2"/>
    <property type="match status" value="1"/>
</dbReference>
<keyword evidence="12" id="KW-1185">Reference proteome</keyword>
<dbReference type="InterPro" id="IPR003593">
    <property type="entry name" value="AAA+_ATPase"/>
</dbReference>
<evidence type="ECO:0000256" key="3">
    <source>
        <dbReference type="ARBA" id="ARBA00022692"/>
    </source>
</evidence>
<dbReference type="InterPro" id="IPR027417">
    <property type="entry name" value="P-loop_NTPase"/>
</dbReference>
<keyword evidence="7 9" id="KW-0472">Membrane</keyword>
<dbReference type="Proteomes" id="UP001224775">
    <property type="component" value="Unassembled WGS sequence"/>
</dbReference>
<dbReference type="AlphaFoldDB" id="A0AAD8Y5L4"/>
<evidence type="ECO:0000256" key="9">
    <source>
        <dbReference type="SAM" id="Phobius"/>
    </source>
</evidence>
<evidence type="ECO:0000256" key="4">
    <source>
        <dbReference type="ARBA" id="ARBA00022741"/>
    </source>
</evidence>
<proteinExistence type="inferred from homology"/>
<reference evidence="11" key="1">
    <citation type="submission" date="2023-06" db="EMBL/GenBank/DDBJ databases">
        <title>Survivors Of The Sea: Transcriptome response of Skeletonema marinoi to long-term dormancy.</title>
        <authorList>
            <person name="Pinder M.I.M."/>
            <person name="Kourtchenko O."/>
            <person name="Robertson E.K."/>
            <person name="Larsson T."/>
            <person name="Maumus F."/>
            <person name="Osuna-Cruz C.M."/>
            <person name="Vancaester E."/>
            <person name="Stenow R."/>
            <person name="Vandepoele K."/>
            <person name="Ploug H."/>
            <person name="Bruchert V."/>
            <person name="Godhe A."/>
            <person name="Topel M."/>
        </authorList>
    </citation>
    <scope>NUCLEOTIDE SEQUENCE</scope>
    <source>
        <strain evidence="11">R05AC</strain>
    </source>
</reference>
<dbReference type="InterPro" id="IPR005226">
    <property type="entry name" value="UPF0014_fam"/>
</dbReference>
<evidence type="ECO:0000256" key="1">
    <source>
        <dbReference type="ARBA" id="ARBA00004141"/>
    </source>
</evidence>
<dbReference type="EMBL" id="JATAAI010000019">
    <property type="protein sequence ID" value="KAK1739070.1"/>
    <property type="molecule type" value="Genomic_DNA"/>
</dbReference>
<dbReference type="SUPFAM" id="SSF52540">
    <property type="entry name" value="P-loop containing nucleoside triphosphate hydrolases"/>
    <property type="match status" value="1"/>
</dbReference>
<keyword evidence="6 9" id="KW-1133">Transmembrane helix</keyword>
<comment type="subcellular location">
    <subcellularLocation>
        <location evidence="1">Membrane</location>
        <topology evidence="1">Multi-pass membrane protein</topology>
    </subcellularLocation>
</comment>
<dbReference type="GO" id="GO:0016887">
    <property type="term" value="F:ATP hydrolysis activity"/>
    <property type="evidence" value="ECO:0007669"/>
    <property type="project" value="InterPro"/>
</dbReference>
<sequence length="639" mass="70168">MDIESSSSGGGGGGGGGSGSEVVHVTTAHLIATALPLVLIAAVGYRFDLGIENGLTVGIVRSFLQLMILGMILQPIFVLGMDMSWVVGLYVFAMIIIATHESLSRQKYHYKYNSLVTFLTIFTSITAVGSFAFLFVVRPEPYWNPQYVIPICGMLLKEGGEREIELCLSLGATGWESVERLAKEAISTGTTPMINSLHVIGLISIPGMMTGQILGGSPVTEAAHYQILIIYLISTCTFLTIFMNIYAMYRVAFDTGTHIFRVDRFIKVEKKKLTQHQRFKLAWVSVKIYAKKALGWSLGAAFSKVILCLKVGMCCFKVCWKRHQHSDEEVSDLERQPLSDDSGIAGLKYDSSSAENKVQILSNKDAEAPESSVVFRISNLQFSKKQSSSELSSSDHPSSMQPLPVIGDNQPEALLSNTHENRRILCANLCATLTKGEIGIVRGKSGAGKSTLMRVLSGLTEADSGDVFVSNLTGNLFLSDCKIGSSRKDMVRWRSEVRYVTQYKVDIPGTPRDFIDRIKKFRSSSTHASTDLVSSSIAYLEDWGMESTSNPASFKSENEHNPFLDKEWKSLSGGESQRMLLAIALSTKPRILLLDESTSGLDARTEQRVEKSLIDYANGSGAAILWITHSEDIATRLLK</sequence>
<feature type="compositionally biased region" description="Low complexity" evidence="8">
    <location>
        <begin position="388"/>
        <end position="399"/>
    </location>
</feature>
<evidence type="ECO:0000313" key="12">
    <source>
        <dbReference type="Proteomes" id="UP001224775"/>
    </source>
</evidence>
<dbReference type="InterPro" id="IPR003439">
    <property type="entry name" value="ABC_transporter-like_ATP-bd"/>
</dbReference>
<evidence type="ECO:0000256" key="6">
    <source>
        <dbReference type="ARBA" id="ARBA00022989"/>
    </source>
</evidence>
<feature type="transmembrane region" description="Helical" evidence="9">
    <location>
        <begin position="197"/>
        <end position="215"/>
    </location>
</feature>
<keyword evidence="5" id="KW-0067">ATP-binding</keyword>